<dbReference type="GO" id="GO:0032259">
    <property type="term" value="P:methylation"/>
    <property type="evidence" value="ECO:0007669"/>
    <property type="project" value="UniProtKB-KW"/>
</dbReference>
<organism evidence="7 8">
    <name type="scientific">Penicillium steckii</name>
    <dbReference type="NCBI Taxonomy" id="303698"/>
    <lineage>
        <taxon>Eukaryota</taxon>
        <taxon>Fungi</taxon>
        <taxon>Dikarya</taxon>
        <taxon>Ascomycota</taxon>
        <taxon>Pezizomycotina</taxon>
        <taxon>Eurotiomycetes</taxon>
        <taxon>Eurotiomycetidae</taxon>
        <taxon>Eurotiales</taxon>
        <taxon>Aspergillaceae</taxon>
        <taxon>Penicillium</taxon>
    </lineage>
</organism>
<dbReference type="AlphaFoldDB" id="A0A1V6U095"/>
<accession>A0A1V6U095</accession>
<keyword evidence="5" id="KW-0128">Catecholamine metabolism</keyword>
<keyword evidence="2" id="KW-0489">Methyltransferase</keyword>
<dbReference type="SUPFAM" id="SSF53335">
    <property type="entry name" value="S-adenosyl-L-methionine-dependent methyltransferases"/>
    <property type="match status" value="1"/>
</dbReference>
<dbReference type="Proteomes" id="UP000191285">
    <property type="component" value="Unassembled WGS sequence"/>
</dbReference>
<evidence type="ECO:0000256" key="5">
    <source>
        <dbReference type="ARBA" id="ARBA00022939"/>
    </source>
</evidence>
<evidence type="ECO:0000256" key="3">
    <source>
        <dbReference type="ARBA" id="ARBA00022679"/>
    </source>
</evidence>
<dbReference type="PANTHER" id="PTHR43836:SF6">
    <property type="entry name" value="PUTATIVE (AFU_ORTHOLOGUE AFUA_2G00150)-RELATED"/>
    <property type="match status" value="1"/>
</dbReference>
<dbReference type="OrthoDB" id="186626at2759"/>
<dbReference type="InterPro" id="IPR002935">
    <property type="entry name" value="SAM_O-MeTrfase"/>
</dbReference>
<evidence type="ECO:0000313" key="7">
    <source>
        <dbReference type="EMBL" id="OQE31941.1"/>
    </source>
</evidence>
<evidence type="ECO:0000256" key="1">
    <source>
        <dbReference type="ARBA" id="ARBA00012880"/>
    </source>
</evidence>
<keyword evidence="3" id="KW-0808">Transferase</keyword>
<dbReference type="EC" id="2.1.1.6" evidence="1"/>
<evidence type="ECO:0000256" key="6">
    <source>
        <dbReference type="ARBA" id="ARBA00023453"/>
    </source>
</evidence>
<sequence length="260" mass="28696">MTDTFYKPEEAVFCNDGRERALLEFIANHSQRHEFVNCPEKILTAIDEYGKTQDFLMNVGTYKGKIISDLIESKKPQTMLEIGGYVGYSAILFGKALRDTGGKRYMSLEQNAEFASIARSLVALAGLDDIVTIVEGPCRKTLLQLSQNPEYAAPCDIIFLDHTKLAYLDDLKLCEKLELVAPGTVVLADDMIQPGNPAYSSYVRAPTSVKRHSISSLGEDGTESNDEAFGNPDLVYETQMLEGLQPSGLQDAVEVSHCVR</sequence>
<comment type="caution">
    <text evidence="7">The sequence shown here is derived from an EMBL/GenBank/DDBJ whole genome shotgun (WGS) entry which is preliminary data.</text>
</comment>
<dbReference type="PANTHER" id="PTHR43836">
    <property type="entry name" value="CATECHOL O-METHYLTRANSFERASE 1-RELATED"/>
    <property type="match status" value="1"/>
</dbReference>
<keyword evidence="4" id="KW-0949">S-adenosyl-L-methionine</keyword>
<evidence type="ECO:0000313" key="8">
    <source>
        <dbReference type="Proteomes" id="UP000191285"/>
    </source>
</evidence>
<dbReference type="Pfam" id="PF01596">
    <property type="entry name" value="Methyltransf_3"/>
    <property type="match status" value="1"/>
</dbReference>
<gene>
    <name evidence="7" type="ORF">PENSTE_c001G09277</name>
</gene>
<dbReference type="STRING" id="303698.A0A1V6U095"/>
<dbReference type="InterPro" id="IPR029063">
    <property type="entry name" value="SAM-dependent_MTases_sf"/>
</dbReference>
<dbReference type="EMBL" id="MLKD01000001">
    <property type="protein sequence ID" value="OQE31941.1"/>
    <property type="molecule type" value="Genomic_DNA"/>
</dbReference>
<protein>
    <recommendedName>
        <fullName evidence="1">catechol O-methyltransferase</fullName>
        <ecNumber evidence="1">2.1.1.6</ecNumber>
    </recommendedName>
</protein>
<comment type="similarity">
    <text evidence="6">Belongs to the class I-like SAM-binding methyltransferase superfamily. Cation-dependent O-methyltransferase family.</text>
</comment>
<evidence type="ECO:0000256" key="4">
    <source>
        <dbReference type="ARBA" id="ARBA00022691"/>
    </source>
</evidence>
<evidence type="ECO:0000256" key="2">
    <source>
        <dbReference type="ARBA" id="ARBA00022603"/>
    </source>
</evidence>
<dbReference type="Gene3D" id="3.40.50.150">
    <property type="entry name" value="Vaccinia Virus protein VP39"/>
    <property type="match status" value="1"/>
</dbReference>
<proteinExistence type="inferred from homology"/>
<name>A0A1V6U095_9EURO</name>
<keyword evidence="8" id="KW-1185">Reference proteome</keyword>
<reference evidence="8" key="1">
    <citation type="journal article" date="2017" name="Nat. Microbiol.">
        <title>Global analysis of biosynthetic gene clusters reveals vast potential of secondary metabolite production in Penicillium species.</title>
        <authorList>
            <person name="Nielsen J.C."/>
            <person name="Grijseels S."/>
            <person name="Prigent S."/>
            <person name="Ji B."/>
            <person name="Dainat J."/>
            <person name="Nielsen K.F."/>
            <person name="Frisvad J.C."/>
            <person name="Workman M."/>
            <person name="Nielsen J."/>
        </authorList>
    </citation>
    <scope>NUCLEOTIDE SEQUENCE [LARGE SCALE GENOMIC DNA]</scope>
    <source>
        <strain evidence="8">IBT 24891</strain>
    </source>
</reference>
<dbReference type="GO" id="GO:0008171">
    <property type="term" value="F:O-methyltransferase activity"/>
    <property type="evidence" value="ECO:0007669"/>
    <property type="project" value="InterPro"/>
</dbReference>
<dbReference type="PROSITE" id="PS51682">
    <property type="entry name" value="SAM_OMT_I"/>
    <property type="match status" value="1"/>
</dbReference>
<dbReference type="GO" id="GO:0006584">
    <property type="term" value="P:catecholamine metabolic process"/>
    <property type="evidence" value="ECO:0007669"/>
    <property type="project" value="UniProtKB-KW"/>
</dbReference>